<dbReference type="Pfam" id="PF08448">
    <property type="entry name" value="PAS_4"/>
    <property type="match status" value="1"/>
</dbReference>
<evidence type="ECO:0000256" key="1">
    <source>
        <dbReference type="ARBA" id="ARBA00012282"/>
    </source>
</evidence>
<dbReference type="SMART" id="SM00091">
    <property type="entry name" value="PAS"/>
    <property type="match status" value="3"/>
</dbReference>
<reference evidence="8" key="2">
    <citation type="journal article" date="2020" name="Microorganisms">
        <title>Osmotic Adaptation and Compatible Solute Biosynthesis of Phototrophic Bacteria as Revealed from Genome Analyses.</title>
        <authorList>
            <person name="Imhoff J.F."/>
            <person name="Rahn T."/>
            <person name="Kunzel S."/>
            <person name="Keller A."/>
            <person name="Neulinger S.C."/>
        </authorList>
    </citation>
    <scope>NUCLEOTIDE SEQUENCE</scope>
    <source>
        <strain evidence="8">DSM 11080</strain>
    </source>
</reference>
<proteinExistence type="predicted"/>
<evidence type="ECO:0000256" key="3">
    <source>
        <dbReference type="SAM" id="Phobius"/>
    </source>
</evidence>
<sequence>MLRHNVAGPTANGTLGMRWNSSPAWIILVYLAFGSLWIILSDWLLGLLAHDAAQLVQWQQYKGIAFIAATALLLYGMLAVRQRQLARSEARFLATFDQAAVGIAQVAPDGRWLRVNRKLCTILGYSADELLARSFQDLTHPDDLDADLELMRAVSAGERDTYALEKRYQHKDGHLFWANLTVSLVRDARGRPDYFVSVIEDIDAREQAERALQESEARQRLFIQHAPAALAMFDDEMRFMMVSDRWLKDFSLPDADLRGRGHYEVFPEIPQRWRAIHQRALRGEVLRADNDFFVRPDGRTQWQRWEVRPWYRADQSIGGIVIFTEDITRQKEAQREMRIAATAFETRQAMVITDDAQHILRVNRAFCETTGYRQDEVIGRTPALLKSGRHDAAFYQAMWQDLRAHGQWQGEIWNRRKNGQIYPVWLHISTVLDEAGRVSHYVGAFEDLSRHKQAEAQIHSLSYFDVLTKLPNRRLFIDRLQQALRTSERARRHGAVFFIDLDDFSALNDTQGHDVGDKVLLEVARNLVAAVGGDDTVARLGSDEFVVIIEDLDAQTDPALLQAKEAGEQLLAAIRQPIQIGGSDYVMTASMGISLFDGRSDSVTALLKRADAAMLQVRKIGRDCLHFFDSGMQLALEHRVELEALLRKAIPGQLQLHYQPQVDAEGRTQGAEVLVRWQDPDKGLISPGDFIPLAEQSGLILPMGQWILHSACEQLARWAHDPVSRRLSLSVNVSPKQFQQPNFVSLVADTLDASGADPARLKLEITESLLFDDLDRVTETMAQLKARGLRLSLDDFGTGFSSLAYLRSLPVDELKIDQSFVRELSPEGSNAAIVRTITTLGQSLGLDVIAEGVETESARQFLHAQGCSYYQGFYFARPMPIEELEHFLHSAS</sequence>
<dbReference type="FunFam" id="3.20.20.450:FF:000001">
    <property type="entry name" value="Cyclic di-GMP phosphodiesterase yahA"/>
    <property type="match status" value="1"/>
</dbReference>
<feature type="domain" description="PAS" evidence="4">
    <location>
        <begin position="335"/>
        <end position="381"/>
    </location>
</feature>
<dbReference type="CDD" id="cd00130">
    <property type="entry name" value="PAS"/>
    <property type="match status" value="3"/>
</dbReference>
<feature type="domain" description="GGDEF" evidence="7">
    <location>
        <begin position="492"/>
        <end position="630"/>
    </location>
</feature>
<dbReference type="CDD" id="cd01949">
    <property type="entry name" value="GGDEF"/>
    <property type="match status" value="1"/>
</dbReference>
<feature type="domain" description="PAC" evidence="5">
    <location>
        <begin position="287"/>
        <end position="339"/>
    </location>
</feature>
<dbReference type="SMART" id="SM00267">
    <property type="entry name" value="GGDEF"/>
    <property type="match status" value="1"/>
</dbReference>
<dbReference type="SMART" id="SM00086">
    <property type="entry name" value="PAC"/>
    <property type="match status" value="3"/>
</dbReference>
<comment type="caution">
    <text evidence="8">The sequence shown here is derived from an EMBL/GenBank/DDBJ whole genome shotgun (WGS) entry which is preliminary data.</text>
</comment>
<dbReference type="CDD" id="cd01948">
    <property type="entry name" value="EAL"/>
    <property type="match status" value="1"/>
</dbReference>
<evidence type="ECO:0000256" key="2">
    <source>
        <dbReference type="ARBA" id="ARBA00022636"/>
    </source>
</evidence>
<keyword evidence="2" id="KW-0973">c-di-GMP</keyword>
<dbReference type="PROSITE" id="PS50883">
    <property type="entry name" value="EAL"/>
    <property type="match status" value="1"/>
</dbReference>
<dbReference type="PROSITE" id="PS50112">
    <property type="entry name" value="PAS"/>
    <property type="match status" value="2"/>
</dbReference>
<dbReference type="InterPro" id="IPR035965">
    <property type="entry name" value="PAS-like_dom_sf"/>
</dbReference>
<dbReference type="EC" id="3.1.4.52" evidence="1"/>
<dbReference type="Pfam" id="PF13426">
    <property type="entry name" value="PAS_9"/>
    <property type="match status" value="1"/>
</dbReference>
<dbReference type="PROSITE" id="PS50113">
    <property type="entry name" value="PAC"/>
    <property type="match status" value="3"/>
</dbReference>
<evidence type="ECO:0000259" key="5">
    <source>
        <dbReference type="PROSITE" id="PS50113"/>
    </source>
</evidence>
<dbReference type="SUPFAM" id="SSF55785">
    <property type="entry name" value="PYP-like sensor domain (PAS domain)"/>
    <property type="match status" value="3"/>
</dbReference>
<dbReference type="Pfam" id="PF08447">
    <property type="entry name" value="PAS_3"/>
    <property type="match status" value="1"/>
</dbReference>
<dbReference type="Gene3D" id="3.30.70.270">
    <property type="match status" value="1"/>
</dbReference>
<keyword evidence="3" id="KW-0472">Membrane</keyword>
<feature type="domain" description="EAL" evidence="6">
    <location>
        <begin position="639"/>
        <end position="892"/>
    </location>
</feature>
<dbReference type="AlphaFoldDB" id="A0AAJ0U7C5"/>
<dbReference type="Gene3D" id="3.30.450.20">
    <property type="entry name" value="PAS domain"/>
    <property type="match status" value="3"/>
</dbReference>
<organism evidence="8 9">
    <name type="scientific">Halochromatium glycolicum</name>
    <dbReference type="NCBI Taxonomy" id="85075"/>
    <lineage>
        <taxon>Bacteria</taxon>
        <taxon>Pseudomonadati</taxon>
        <taxon>Pseudomonadota</taxon>
        <taxon>Gammaproteobacteria</taxon>
        <taxon>Chromatiales</taxon>
        <taxon>Chromatiaceae</taxon>
        <taxon>Halochromatium</taxon>
    </lineage>
</organism>
<dbReference type="SUPFAM" id="SSF141868">
    <property type="entry name" value="EAL domain-like"/>
    <property type="match status" value="1"/>
</dbReference>
<evidence type="ECO:0000259" key="6">
    <source>
        <dbReference type="PROSITE" id="PS50883"/>
    </source>
</evidence>
<evidence type="ECO:0000313" key="8">
    <source>
        <dbReference type="EMBL" id="MBK1705837.1"/>
    </source>
</evidence>
<dbReference type="PROSITE" id="PS50887">
    <property type="entry name" value="GGDEF"/>
    <property type="match status" value="1"/>
</dbReference>
<feature type="domain" description="PAC" evidence="5">
    <location>
        <begin position="408"/>
        <end position="460"/>
    </location>
</feature>
<gene>
    <name evidence="8" type="ORF">CKO40_15055</name>
</gene>
<dbReference type="Proteomes" id="UP001296776">
    <property type="component" value="Unassembled WGS sequence"/>
</dbReference>
<feature type="transmembrane region" description="Helical" evidence="3">
    <location>
        <begin position="61"/>
        <end position="80"/>
    </location>
</feature>
<dbReference type="InterPro" id="IPR013655">
    <property type="entry name" value="PAS_fold_3"/>
</dbReference>
<dbReference type="PANTHER" id="PTHR44757">
    <property type="entry name" value="DIGUANYLATE CYCLASE DGCP"/>
    <property type="match status" value="1"/>
</dbReference>
<keyword evidence="3" id="KW-0812">Transmembrane</keyword>
<evidence type="ECO:0000259" key="7">
    <source>
        <dbReference type="PROSITE" id="PS50887"/>
    </source>
</evidence>
<dbReference type="NCBIfam" id="TIGR00254">
    <property type="entry name" value="GGDEF"/>
    <property type="match status" value="1"/>
</dbReference>
<dbReference type="InterPro" id="IPR052155">
    <property type="entry name" value="Biofilm_reg_signaling"/>
</dbReference>
<keyword evidence="9" id="KW-1185">Reference proteome</keyword>
<reference evidence="8" key="1">
    <citation type="submission" date="2017-08" db="EMBL/GenBank/DDBJ databases">
        <authorList>
            <person name="Imhoff J.F."/>
            <person name="Rahn T."/>
            <person name="Kuenzel S."/>
            <person name="Neulinger S.C."/>
        </authorList>
    </citation>
    <scope>NUCLEOTIDE SEQUENCE</scope>
    <source>
        <strain evidence="8">DSM 11080</strain>
    </source>
</reference>
<dbReference type="SUPFAM" id="SSF55073">
    <property type="entry name" value="Nucleotide cyclase"/>
    <property type="match status" value="1"/>
</dbReference>
<dbReference type="NCBIfam" id="TIGR00229">
    <property type="entry name" value="sensory_box"/>
    <property type="match status" value="3"/>
</dbReference>
<dbReference type="InterPro" id="IPR000160">
    <property type="entry name" value="GGDEF_dom"/>
</dbReference>
<dbReference type="EMBL" id="NRSJ01000029">
    <property type="protein sequence ID" value="MBK1705837.1"/>
    <property type="molecule type" value="Genomic_DNA"/>
</dbReference>
<dbReference type="InterPro" id="IPR000014">
    <property type="entry name" value="PAS"/>
</dbReference>
<dbReference type="InterPro" id="IPR035919">
    <property type="entry name" value="EAL_sf"/>
</dbReference>
<name>A0AAJ0U7C5_9GAMM</name>
<protein>
    <recommendedName>
        <fullName evidence="1">cyclic-guanylate-specific phosphodiesterase</fullName>
        <ecNumber evidence="1">3.1.4.52</ecNumber>
    </recommendedName>
</protein>
<evidence type="ECO:0000259" key="4">
    <source>
        <dbReference type="PROSITE" id="PS50112"/>
    </source>
</evidence>
<dbReference type="InterPro" id="IPR043128">
    <property type="entry name" value="Rev_trsase/Diguanyl_cyclase"/>
</dbReference>
<dbReference type="SMART" id="SM00052">
    <property type="entry name" value="EAL"/>
    <property type="match status" value="1"/>
</dbReference>
<feature type="transmembrane region" description="Helical" evidence="3">
    <location>
        <begin position="24"/>
        <end position="49"/>
    </location>
</feature>
<evidence type="ECO:0000313" key="9">
    <source>
        <dbReference type="Proteomes" id="UP001296776"/>
    </source>
</evidence>
<dbReference type="PANTHER" id="PTHR44757:SF2">
    <property type="entry name" value="BIOFILM ARCHITECTURE MAINTENANCE PROTEIN MBAA"/>
    <property type="match status" value="1"/>
</dbReference>
<dbReference type="Pfam" id="PF00990">
    <property type="entry name" value="GGDEF"/>
    <property type="match status" value="1"/>
</dbReference>
<dbReference type="InterPro" id="IPR000700">
    <property type="entry name" value="PAS-assoc_C"/>
</dbReference>
<dbReference type="Gene3D" id="3.20.20.450">
    <property type="entry name" value="EAL domain"/>
    <property type="match status" value="1"/>
</dbReference>
<dbReference type="Pfam" id="PF00563">
    <property type="entry name" value="EAL"/>
    <property type="match status" value="1"/>
</dbReference>
<keyword evidence="3" id="KW-1133">Transmembrane helix</keyword>
<dbReference type="InterPro" id="IPR001610">
    <property type="entry name" value="PAC"/>
</dbReference>
<feature type="domain" description="PAS" evidence="4">
    <location>
        <begin position="88"/>
        <end position="158"/>
    </location>
</feature>
<dbReference type="GO" id="GO:0071111">
    <property type="term" value="F:cyclic-guanylate-specific phosphodiesterase activity"/>
    <property type="evidence" value="ECO:0007669"/>
    <property type="project" value="UniProtKB-EC"/>
</dbReference>
<dbReference type="InterPro" id="IPR013656">
    <property type="entry name" value="PAS_4"/>
</dbReference>
<dbReference type="InterPro" id="IPR001633">
    <property type="entry name" value="EAL_dom"/>
</dbReference>
<dbReference type="InterPro" id="IPR029787">
    <property type="entry name" value="Nucleotide_cyclase"/>
</dbReference>
<accession>A0AAJ0U7C5</accession>
<feature type="domain" description="PAC" evidence="5">
    <location>
        <begin position="162"/>
        <end position="214"/>
    </location>
</feature>